<reference evidence="1 2" key="1">
    <citation type="submission" date="2018-08" db="EMBL/GenBank/DDBJ databases">
        <title>Hydrogenophaga sp. LA-38 isolated from sludge.</title>
        <authorList>
            <person name="Im W.-T."/>
        </authorList>
    </citation>
    <scope>NUCLEOTIDE SEQUENCE [LARGE SCALE GENOMIC DNA]</scope>
    <source>
        <strain evidence="1 2">LA-38</strain>
    </source>
</reference>
<name>A0A372EN14_9BURK</name>
<keyword evidence="2" id="KW-1185">Reference proteome</keyword>
<dbReference type="Proteomes" id="UP000261931">
    <property type="component" value="Unassembled WGS sequence"/>
</dbReference>
<proteinExistence type="predicted"/>
<evidence type="ECO:0000313" key="2">
    <source>
        <dbReference type="Proteomes" id="UP000261931"/>
    </source>
</evidence>
<evidence type="ECO:0000313" key="1">
    <source>
        <dbReference type="EMBL" id="RFP81057.1"/>
    </source>
</evidence>
<protein>
    <submittedName>
        <fullName evidence="1">Uncharacterized protein</fullName>
    </submittedName>
</protein>
<gene>
    <name evidence="1" type="ORF">DY262_04585</name>
</gene>
<dbReference type="AlphaFoldDB" id="A0A372EN14"/>
<organism evidence="1 2">
    <name type="scientific">Hydrogenophaga borbori</name>
    <dbReference type="NCBI Taxonomy" id="2294117"/>
    <lineage>
        <taxon>Bacteria</taxon>
        <taxon>Pseudomonadati</taxon>
        <taxon>Pseudomonadota</taxon>
        <taxon>Betaproteobacteria</taxon>
        <taxon>Burkholderiales</taxon>
        <taxon>Comamonadaceae</taxon>
        <taxon>Hydrogenophaga</taxon>
    </lineage>
</organism>
<sequence>MTAPQVPVDQGSATAQRVDRVLGRNPQAKQAFVFKLPGFRELSMATPNWFKRCQKGMDAINRDTHRFFHKLGVENLFHPDPTVREAATFVAQIAEKNGSDAFDVTPKLRAAVRTLADPSSGAFQRFQHREEKDRFLKETGFGNQLTALARQKLASGAASASPLVELDAVVSAFHPALPHELQERYDAMRQGRVRWSRELDAAVTAYARQTYGGENPFEARSSAGQPVSDLLTFITTGGTEKLAKGGRSIQALNGFDGITFGTRTEALHHLLWNTPFLVRVPPAEANRFMKLYNELANAGL</sequence>
<comment type="caution">
    <text evidence="1">The sequence shown here is derived from an EMBL/GenBank/DDBJ whole genome shotgun (WGS) entry which is preliminary data.</text>
</comment>
<accession>A0A372EN14</accession>
<dbReference type="EMBL" id="QVLS01000002">
    <property type="protein sequence ID" value="RFP81057.1"/>
    <property type="molecule type" value="Genomic_DNA"/>
</dbReference>